<sequence>MFSCGSHTESLVWQKLLGVGLLVLTALTVRCEGGKMPLEDTFRLGYYRLTDVVENLRLHVDSVVGAHTAKKCLMFLDMALQFVAEGAAGGLNVIAVYVAEILRATGVGDPVYIPHFTPEGMAFAAKWLLLAMISYWLLCAVLRLSVALLRRGFWMLKVIVVMWIFSRIISDPKASSDTMIARLLMLVLFAAVWSVATGGKSRTDLSSLESRLTNLEGRVAVMEKSKTE</sequence>
<dbReference type="EMBL" id="CM040460">
    <property type="protein sequence ID" value="MCI4379710.1"/>
    <property type="molecule type" value="Genomic_DNA"/>
</dbReference>
<reference evidence="1 2" key="1">
    <citation type="journal article" date="2022" name="bioRxiv">
        <title>An ancient truncated duplication of the anti-Mullerian hormone receptor type 2 gene is a potential conserved master sex determinant in the Pangasiidae catfish family.</title>
        <authorList>
            <person name="Wen M."/>
            <person name="Pan Q."/>
            <person name="Jouanno E."/>
            <person name="Montfort J."/>
            <person name="Zahm M."/>
            <person name="Cabau C."/>
            <person name="Klopp C."/>
            <person name="Iampietro C."/>
            <person name="Roques C."/>
            <person name="Bouchez O."/>
            <person name="Castinel A."/>
            <person name="Donnadieu C."/>
            <person name="Parrinello H."/>
            <person name="Poncet C."/>
            <person name="Belmonte E."/>
            <person name="Gautier V."/>
            <person name="Avarre J.-C."/>
            <person name="Dugue R."/>
            <person name="Gustiano R."/>
            <person name="Ha T.T.T."/>
            <person name="Campet M."/>
            <person name="Sriphairoj K."/>
            <person name="Ribolli J."/>
            <person name="de Almeida F.L."/>
            <person name="Desvignes T."/>
            <person name="Postlethwait J.H."/>
            <person name="Bucao C.F."/>
            <person name="Robinson-Rechavi M."/>
            <person name="Bobe J."/>
            <person name="Herpin A."/>
            <person name="Guiguen Y."/>
        </authorList>
    </citation>
    <scope>NUCLEOTIDE SEQUENCE [LARGE SCALE GENOMIC DNA]</scope>
    <source>
        <strain evidence="1">YG-Dec2019</strain>
    </source>
</reference>
<name>A0ACC5WMZ3_PANGG</name>
<gene>
    <name evidence="1" type="ORF">PGIGA_G00231410</name>
</gene>
<comment type="caution">
    <text evidence="1">The sequence shown here is derived from an EMBL/GenBank/DDBJ whole genome shotgun (WGS) entry which is preliminary data.</text>
</comment>
<dbReference type="Proteomes" id="UP000829447">
    <property type="component" value="Linkage Group LG7"/>
</dbReference>
<protein>
    <submittedName>
        <fullName evidence="1">Uncharacterized protein</fullName>
    </submittedName>
</protein>
<proteinExistence type="predicted"/>
<evidence type="ECO:0000313" key="2">
    <source>
        <dbReference type="Proteomes" id="UP000829447"/>
    </source>
</evidence>
<organism evidence="1 2">
    <name type="scientific">Pangasianodon gigas</name>
    <name type="common">Mekong giant catfish</name>
    <name type="synonym">Pangasius gigas</name>
    <dbReference type="NCBI Taxonomy" id="30993"/>
    <lineage>
        <taxon>Eukaryota</taxon>
        <taxon>Metazoa</taxon>
        <taxon>Chordata</taxon>
        <taxon>Craniata</taxon>
        <taxon>Vertebrata</taxon>
        <taxon>Euteleostomi</taxon>
        <taxon>Actinopterygii</taxon>
        <taxon>Neopterygii</taxon>
        <taxon>Teleostei</taxon>
        <taxon>Ostariophysi</taxon>
        <taxon>Siluriformes</taxon>
        <taxon>Pangasiidae</taxon>
        <taxon>Pangasianodon</taxon>
    </lineage>
</organism>
<keyword evidence="2" id="KW-1185">Reference proteome</keyword>
<evidence type="ECO:0000313" key="1">
    <source>
        <dbReference type="EMBL" id="MCI4379710.1"/>
    </source>
</evidence>
<accession>A0ACC5WMZ3</accession>